<dbReference type="GO" id="GO:0005783">
    <property type="term" value="C:endoplasmic reticulum"/>
    <property type="evidence" value="ECO:0007669"/>
    <property type="project" value="TreeGrafter"/>
</dbReference>
<name>G0V5R5_NAUCA</name>
<evidence type="ECO:0000256" key="5">
    <source>
        <dbReference type="SAM" id="MobiDB-lite"/>
    </source>
</evidence>
<dbReference type="GO" id="GO:0012507">
    <property type="term" value="C:ER to Golgi transport vesicle membrane"/>
    <property type="evidence" value="ECO:0007669"/>
    <property type="project" value="EnsemblFungi"/>
</dbReference>
<dbReference type="PANTHER" id="PTHR10013">
    <property type="entry name" value="GENERAL VESICULAR TRANSPORT FACTOR P115"/>
    <property type="match status" value="1"/>
</dbReference>
<dbReference type="GO" id="GO:0035493">
    <property type="term" value="P:SNARE complex assembly"/>
    <property type="evidence" value="ECO:0007669"/>
    <property type="project" value="EnsemblFungi"/>
</dbReference>
<dbReference type="Pfam" id="PF04869">
    <property type="entry name" value="Uso1_p115_head"/>
    <property type="match status" value="1"/>
</dbReference>
<dbReference type="Proteomes" id="UP000001640">
    <property type="component" value="Chromosome 1"/>
</dbReference>
<dbReference type="HOGENOM" id="CLU_001063_0_0_1"/>
<dbReference type="InterPro" id="IPR016024">
    <property type="entry name" value="ARM-type_fold"/>
</dbReference>
<dbReference type="SUPFAM" id="SSF48371">
    <property type="entry name" value="ARM repeat"/>
    <property type="match status" value="1"/>
</dbReference>
<protein>
    <recommendedName>
        <fullName evidence="10">Intracellular protein transport protein USO1</fullName>
    </recommendedName>
</protein>
<reference evidence="8 9" key="1">
    <citation type="journal article" date="2011" name="Proc. Natl. Acad. Sci. U.S.A.">
        <title>Evolutionary erosion of yeast sex chromosomes by mating-type switching accidents.</title>
        <authorList>
            <person name="Gordon J.L."/>
            <person name="Armisen D."/>
            <person name="Proux-Wera E."/>
            <person name="Oheigeartaigh S.S."/>
            <person name="Byrne K.P."/>
            <person name="Wolfe K.H."/>
        </authorList>
    </citation>
    <scope>NUCLEOTIDE SEQUENCE [LARGE SCALE GENOMIC DNA]</scope>
    <source>
        <strain evidence="9">ATCC 76901 / BCRC 22586 / CBS 4309 / NBRC 1992 / NRRL Y-12630</strain>
    </source>
</reference>
<dbReference type="InterPro" id="IPR011989">
    <property type="entry name" value="ARM-like"/>
</dbReference>
<dbReference type="EMBL" id="HE576752">
    <property type="protein sequence ID" value="CCC66803.1"/>
    <property type="molecule type" value="Genomic_DNA"/>
</dbReference>
<organism evidence="8 9">
    <name type="scientific">Naumovozyma castellii</name>
    <name type="common">Yeast</name>
    <name type="synonym">Saccharomyces castellii</name>
    <dbReference type="NCBI Taxonomy" id="27288"/>
    <lineage>
        <taxon>Eukaryota</taxon>
        <taxon>Fungi</taxon>
        <taxon>Dikarya</taxon>
        <taxon>Ascomycota</taxon>
        <taxon>Saccharomycotina</taxon>
        <taxon>Saccharomycetes</taxon>
        <taxon>Saccharomycetales</taxon>
        <taxon>Saccharomycetaceae</taxon>
        <taxon>Naumovozyma</taxon>
    </lineage>
</organism>
<dbReference type="GO" id="GO:0006886">
    <property type="term" value="P:intracellular protein transport"/>
    <property type="evidence" value="ECO:0007669"/>
    <property type="project" value="InterPro"/>
</dbReference>
<feature type="region of interest" description="Disordered" evidence="5">
    <location>
        <begin position="1668"/>
        <end position="1697"/>
    </location>
</feature>
<dbReference type="GO" id="GO:0048280">
    <property type="term" value="P:vesicle fusion with Golgi apparatus"/>
    <property type="evidence" value="ECO:0007669"/>
    <property type="project" value="InterPro"/>
</dbReference>
<dbReference type="eggNOG" id="KOG0946">
    <property type="taxonomic scope" value="Eukaryota"/>
</dbReference>
<dbReference type="OMA" id="FFWNDQR"/>
<evidence type="ECO:0008006" key="10">
    <source>
        <dbReference type="Google" id="ProtNLM"/>
    </source>
</evidence>
<dbReference type="GO" id="GO:0006888">
    <property type="term" value="P:endoplasmic reticulum to Golgi vesicle-mediated transport"/>
    <property type="evidence" value="ECO:0007669"/>
    <property type="project" value="EnsemblFungi"/>
</dbReference>
<dbReference type="Gene3D" id="1.10.287.2610">
    <property type="match status" value="1"/>
</dbReference>
<feature type="region of interest" description="Disordered" evidence="5">
    <location>
        <begin position="1904"/>
        <end position="1928"/>
    </location>
</feature>
<evidence type="ECO:0000256" key="2">
    <source>
        <dbReference type="ARBA" id="ARBA00023034"/>
    </source>
</evidence>
<evidence type="ECO:0000256" key="4">
    <source>
        <dbReference type="SAM" id="Coils"/>
    </source>
</evidence>
<dbReference type="Gene3D" id="1.20.5.170">
    <property type="match status" value="1"/>
</dbReference>
<evidence type="ECO:0000313" key="8">
    <source>
        <dbReference type="EMBL" id="CCC66803.1"/>
    </source>
</evidence>
<dbReference type="GO" id="GO:0000139">
    <property type="term" value="C:Golgi membrane"/>
    <property type="evidence" value="ECO:0007669"/>
    <property type="project" value="EnsemblFungi"/>
</dbReference>
<feature type="domain" description="Vesicle tethering protein Uso1/P115-like head" evidence="6">
    <location>
        <begin position="366"/>
        <end position="684"/>
    </location>
</feature>
<dbReference type="InterPro" id="IPR006955">
    <property type="entry name" value="Uso1_p115_C"/>
</dbReference>
<gene>
    <name evidence="8" type="primary">NCAS0A02450</name>
    <name evidence="8" type="ordered locus">NCAS_0A02450</name>
</gene>
<keyword evidence="3 4" id="KW-0175">Coiled coil</keyword>
<feature type="coiled-coil region" evidence="4">
    <location>
        <begin position="1449"/>
        <end position="1476"/>
    </location>
</feature>
<dbReference type="InParanoid" id="G0V5R5"/>
<keyword evidence="9" id="KW-1185">Reference proteome</keyword>
<feature type="coiled-coil region" evidence="4">
    <location>
        <begin position="776"/>
        <end position="1419"/>
    </location>
</feature>
<dbReference type="SUPFAM" id="SSF57997">
    <property type="entry name" value="Tropomyosin"/>
    <property type="match status" value="3"/>
</dbReference>
<feature type="compositionally biased region" description="Acidic residues" evidence="5">
    <location>
        <begin position="1910"/>
        <end position="1928"/>
    </location>
</feature>
<accession>G0V5R5</accession>
<dbReference type="Gene3D" id="1.25.10.10">
    <property type="entry name" value="Leucine-rich Repeat Variant"/>
    <property type="match status" value="1"/>
</dbReference>
<dbReference type="GeneID" id="96900292"/>
<dbReference type="RefSeq" id="XP_003673194.1">
    <property type="nucleotide sequence ID" value="XM_003673146.1"/>
</dbReference>
<evidence type="ECO:0000313" key="9">
    <source>
        <dbReference type="Proteomes" id="UP000001640"/>
    </source>
</evidence>
<comment type="subcellular location">
    <subcellularLocation>
        <location evidence="1">Golgi apparatus</location>
    </subcellularLocation>
</comment>
<feature type="domain" description="Uso1/p115-like vesicle tethering protein C-terminal" evidence="7">
    <location>
        <begin position="1794"/>
        <end position="1925"/>
    </location>
</feature>
<dbReference type="KEGG" id="ncs:NCAS_0A02450"/>
<evidence type="ECO:0000259" key="6">
    <source>
        <dbReference type="Pfam" id="PF04869"/>
    </source>
</evidence>
<dbReference type="InterPro" id="IPR006953">
    <property type="entry name" value="Vesicle_Uso1_P115_head"/>
</dbReference>
<evidence type="ECO:0000259" key="7">
    <source>
        <dbReference type="Pfam" id="PF04871"/>
    </source>
</evidence>
<dbReference type="FunCoup" id="G0V5R5">
    <property type="interactions" value="308"/>
</dbReference>
<dbReference type="GO" id="GO:0048211">
    <property type="term" value="P:Golgi vesicle docking"/>
    <property type="evidence" value="ECO:0007669"/>
    <property type="project" value="EnsemblFungi"/>
</dbReference>
<dbReference type="Pfam" id="PF04871">
    <property type="entry name" value="Uso1_p115_C"/>
    <property type="match status" value="1"/>
</dbReference>
<dbReference type="STRING" id="1064592.G0V5R5"/>
<dbReference type="OrthoDB" id="198977at2759"/>
<dbReference type="GO" id="GO:0005795">
    <property type="term" value="C:Golgi stack"/>
    <property type="evidence" value="ECO:0007669"/>
    <property type="project" value="TreeGrafter"/>
</dbReference>
<keyword evidence="2" id="KW-0333">Golgi apparatus</keyword>
<reference key="2">
    <citation type="submission" date="2011-08" db="EMBL/GenBank/DDBJ databases">
        <title>Genome sequence of Naumovozyma castellii.</title>
        <authorList>
            <person name="Gordon J.L."/>
            <person name="Armisen D."/>
            <person name="Proux-Wera E."/>
            <person name="OhEigeartaigh S.S."/>
            <person name="Byrne K.P."/>
            <person name="Wolfe K.H."/>
        </authorList>
    </citation>
    <scope>NUCLEOTIDE SEQUENCE</scope>
    <source>
        <strain>Type strain:CBS 4309</strain>
    </source>
</reference>
<dbReference type="FunFam" id="1.25.10.10:FF:000552">
    <property type="entry name" value="USO1p protein"/>
    <property type="match status" value="1"/>
</dbReference>
<evidence type="ECO:0000256" key="1">
    <source>
        <dbReference type="ARBA" id="ARBA00004555"/>
    </source>
</evidence>
<evidence type="ECO:0000256" key="3">
    <source>
        <dbReference type="ARBA" id="ARBA00023054"/>
    </source>
</evidence>
<proteinExistence type="predicted"/>
<feature type="coiled-coil region" evidence="4">
    <location>
        <begin position="702"/>
        <end position="747"/>
    </location>
</feature>
<dbReference type="PANTHER" id="PTHR10013:SF0">
    <property type="entry name" value="GENERAL VESICULAR TRANSPORT FACTOR P115"/>
    <property type="match status" value="1"/>
</dbReference>
<sequence length="1928" mass="222605">MDLIQGFIQQPKVPSAEETIPTLCDRVENSTLIADRRSAVLGLKSFSRQYRESVIASGLKPLLNILKKDSLDEDLVKAILETLLILFIRGDGDDDLTRSWISQQSRLRNGKYPSPLVMKQERDHQVVDQFSLWIADALIQSDDLIHLVIGFLDTDNFHIKLYTVQLLEAIMATRPNRARSAILSLPTSISTFVSLLDDIHEPIRDETILLLMAVVNDSPHVQKLVAFENIFDRLFTIIEEEGGLRGSLVVNDCLSLVNNILKYNTSNQTLFLETGNIPKLAHVLNEPLTEDEEFFWNDQRIINMTTTLDIVALTVEPSSTVAKKHQLFLLESNVLMIVLRLAFYPGIPKRVRPIALLTASDMIRNNEFTQAAFAKIDVPYFDPSLPTQSIPDEVKLVPVVHLLINWSLYSNSVHTFDTRAAATTLLKSYLSNNFETQKQFITQQLEGYKNSADSNPLELKYNIFEVLLNYDPDMKLNPYKLYFTIDLLMYLLQSENDERKELSKLIEELKLDSNLEDDEDQMDPVQTVTELLLTSLSAEDIRIPIAYTSFLIFWLYGNSSVVNDFLSNKSNIQQLLSFSYQIQDEDITVKCMITLLLGVAYEFSTKDSPFPRKEYFEFITKTLGKDNYTSKIKQFKYDSLFSKVKDNDFDILNAALDETGLPKVYFSSYFVQLINENFYRIKNAFVHSPDEEPISKISFEAFEELQNRCIALKEELETLHHDNKASIDSLQNQLKTISGEYEDSSTELASLKTEHSLLSDKYDTIKVELSDMTTSLKQITEERDTLDALKKENENKIEKNEELLKEYKEKLQNIETQLQTIILAKQKAEEGVNKMNRELFALSREKQELEGNQKIALKDLQKKTAVLEKEKRQLSDKLNEKEKDITRLNEELATLENTVKSLESEKNEKRKEVEEWKSKFQNHDNLVPKLTDKLKSLATSFKELEKERDSLQEQLTELESANLSHETELKNNIKQMTENNVTLTTENKGLISKISNLELTIDNLKKSNDAKSAQFSDDKNELEESIMHLNEQLNEIEAEKEINERKVNDLEGQLNSVKSELTKNMDEITLLKTKLDTVNEDLTTSKQKLIESENEKRELSKLLENSKNAMIDSNNKLEESTLKYDTLLKKYDSLEKNGQANEKSFHDQVDELKLQLQEKELQYTTLETSIEEKEKNIQSIQTQLESLAAEKERIQGIANTSSEEVVSLENRIKDLNEQLDSVRELYEKSKQELNKKNEEHQSMLAKYESDLADSLAKADTATSTNVELESQIKVMKNELDLNKEKHTEALEILKKEIKNIEEECESTKSDTVVAKNEFAKSQKELKKLQESFSINEKKSEELQNELQELQRSVQTMKEWEEAMVKKSTDLETKISKTELELSKEKKKLQNVEESKRKVVSELESVKKESGEEKKKLVQEIIQIKADLKIKIHDFEKERKLLNEGSSSITQEYSEKISKLEERLDEAKFENESKGAEVEKIKKASKNSEMETQKIIEEKDTQITTLRETITSKEKDLDERSQTIKNLISEKEQELSASNQNLEELKNQISEIKEELKSSKEEMAKKDMMLIDLNKTLASLKGDVKDKVLAIEKLNETLASLKGNIKDKDLAIEKLEKTLNSLKDDIKDKDQTIEDLKKKKASEESEFKITIEGKDKELTDLKNKLQTQLEKEKDSLKKQKEQDDKLIEKSSKLEEELRNKSNNYEDLKEQLEKCQMTKLNLETEIVQLKESISSTDADMKRLSSEHDEDKEKINTLEKVIESQKTNMKKSQSTITKFEEAILQKDEELAAIKTKITEIENRDKNNSNVIEQLKLETEKLKQEQTNDREDYQVKATKMEEAKKKCDEEKQEQIIELQKLREKLEKLEHEREEHAKAADNKSELDDLMLLVTELDEKNNKYRAKLKDLGVELSSDDDDDDDDDEDDTESDE</sequence>
<dbReference type="InterPro" id="IPR024095">
    <property type="entry name" value="Vesicle_P115"/>
</dbReference>